<protein>
    <recommendedName>
        <fullName evidence="2">DUF7151 domain-containing protein</fullName>
    </recommendedName>
</protein>
<dbReference type="PROSITE" id="PS51257">
    <property type="entry name" value="PROKAR_LIPOPROTEIN"/>
    <property type="match status" value="1"/>
</dbReference>
<evidence type="ECO:0000313" key="4">
    <source>
        <dbReference type="Proteomes" id="UP001207116"/>
    </source>
</evidence>
<proteinExistence type="predicted"/>
<sequence length="299" mass="32292">MKKFDVSFINRAITLITALLVVIACTKETIIQGQPGPQGIQGEKGDPGENGYNTVVTVVVIDPGQVCTNGGTEIFFGLDTNENGQLDENEIQGSTIVCNGEDGQDGTDGQNGQNGSDGQNGYNSVISIVIINPGATCLNGGIEIFYGLDTNENGQLDEVERQGSEIVCNGQDANGAGVYDWSGLWQEETEPWAMEISNIVYFPTQTDNSNGFQNNKYTADVSLFGEVINTTFSPNSQPLGTYASSAVFYFNVIDNDNREWVNGIKINNIGSSSEFISANHLREENGIVTLVRELTFLKQ</sequence>
<gene>
    <name evidence="3" type="ORF">OO016_04760</name>
</gene>
<feature type="compositionally biased region" description="Low complexity" evidence="1">
    <location>
        <begin position="107"/>
        <end position="118"/>
    </location>
</feature>
<feature type="domain" description="DUF7151" evidence="2">
    <location>
        <begin position="123"/>
        <end position="168"/>
    </location>
</feature>
<reference evidence="3" key="1">
    <citation type="submission" date="2022-11" db="EMBL/GenBank/DDBJ databases">
        <title>The characterization of three novel Bacteroidetes species and genomic analysis of their roles in tidal elemental geochemical cycles.</title>
        <authorList>
            <person name="Ma K.-J."/>
        </authorList>
    </citation>
    <scope>NUCLEOTIDE SEQUENCE</scope>
    <source>
        <strain evidence="3">M415</strain>
    </source>
</reference>
<feature type="region of interest" description="Disordered" evidence="1">
    <location>
        <begin position="96"/>
        <end position="118"/>
    </location>
</feature>
<organism evidence="3 4">
    <name type="scientific">Lentiprolixibacter aurantiacus</name>
    <dbReference type="NCBI Taxonomy" id="2993939"/>
    <lineage>
        <taxon>Bacteria</taxon>
        <taxon>Pseudomonadati</taxon>
        <taxon>Bacteroidota</taxon>
        <taxon>Flavobacteriia</taxon>
        <taxon>Flavobacteriales</taxon>
        <taxon>Flavobacteriaceae</taxon>
        <taxon>Lentiprolixibacter</taxon>
    </lineage>
</organism>
<evidence type="ECO:0000259" key="2">
    <source>
        <dbReference type="Pfam" id="PF23657"/>
    </source>
</evidence>
<feature type="domain" description="DUF7151" evidence="2">
    <location>
        <begin position="53"/>
        <end position="98"/>
    </location>
</feature>
<dbReference type="Proteomes" id="UP001207116">
    <property type="component" value="Unassembled WGS sequence"/>
</dbReference>
<dbReference type="AlphaFoldDB" id="A0AAE3SN23"/>
<name>A0AAE3SN23_9FLAO</name>
<evidence type="ECO:0000256" key="1">
    <source>
        <dbReference type="SAM" id="MobiDB-lite"/>
    </source>
</evidence>
<accession>A0AAE3SN23</accession>
<keyword evidence="4" id="KW-1185">Reference proteome</keyword>
<dbReference type="RefSeq" id="WP_266011265.1">
    <property type="nucleotide sequence ID" value="NZ_JAPFQP010000001.1"/>
</dbReference>
<dbReference type="InterPro" id="IPR018247">
    <property type="entry name" value="EF_Hand_1_Ca_BS"/>
</dbReference>
<evidence type="ECO:0000313" key="3">
    <source>
        <dbReference type="EMBL" id="MCX2718906.1"/>
    </source>
</evidence>
<dbReference type="Pfam" id="PF23657">
    <property type="entry name" value="DUF7151"/>
    <property type="match status" value="2"/>
</dbReference>
<dbReference type="PROSITE" id="PS00018">
    <property type="entry name" value="EF_HAND_1"/>
    <property type="match status" value="1"/>
</dbReference>
<dbReference type="InterPro" id="IPR055575">
    <property type="entry name" value="DUF7151"/>
</dbReference>
<dbReference type="EMBL" id="JAPFQP010000001">
    <property type="protein sequence ID" value="MCX2718906.1"/>
    <property type="molecule type" value="Genomic_DNA"/>
</dbReference>
<comment type="caution">
    <text evidence="3">The sequence shown here is derived from an EMBL/GenBank/DDBJ whole genome shotgun (WGS) entry which is preliminary data.</text>
</comment>